<dbReference type="PRINTS" id="PR00598">
    <property type="entry name" value="HTHMARR"/>
</dbReference>
<dbReference type="EMBL" id="QLMC01000006">
    <property type="protein sequence ID" value="RAJ93102.1"/>
    <property type="molecule type" value="Genomic_DNA"/>
</dbReference>
<dbReference type="OrthoDB" id="961069at2"/>
<organism evidence="2 3">
    <name type="scientific">Larkinella arboricola</name>
    <dbReference type="NCBI Taxonomy" id="643671"/>
    <lineage>
        <taxon>Bacteria</taxon>
        <taxon>Pseudomonadati</taxon>
        <taxon>Bacteroidota</taxon>
        <taxon>Cytophagia</taxon>
        <taxon>Cytophagales</taxon>
        <taxon>Spirosomataceae</taxon>
        <taxon>Larkinella</taxon>
    </lineage>
</organism>
<keyword evidence="3" id="KW-1185">Reference proteome</keyword>
<dbReference type="PANTHER" id="PTHR33164:SF43">
    <property type="entry name" value="HTH-TYPE TRANSCRIPTIONAL REPRESSOR YETL"/>
    <property type="match status" value="1"/>
</dbReference>
<dbReference type="AlphaFoldDB" id="A0A327WQI1"/>
<dbReference type="InterPro" id="IPR036390">
    <property type="entry name" value="WH_DNA-bd_sf"/>
</dbReference>
<dbReference type="PROSITE" id="PS50995">
    <property type="entry name" value="HTH_MARR_2"/>
    <property type="match status" value="1"/>
</dbReference>
<dbReference type="GO" id="GO:0006950">
    <property type="term" value="P:response to stress"/>
    <property type="evidence" value="ECO:0007669"/>
    <property type="project" value="TreeGrafter"/>
</dbReference>
<dbReference type="InterPro" id="IPR036388">
    <property type="entry name" value="WH-like_DNA-bd_sf"/>
</dbReference>
<evidence type="ECO:0000313" key="2">
    <source>
        <dbReference type="EMBL" id="RAJ93102.1"/>
    </source>
</evidence>
<sequence>MNYHFLKQLLDYAENFERDVSAPEQQTVASFATWLLNQAAQPVHNTQQEGAFGQVLPDTLISIMVSYLYRYARLYSKKVIDASPLTTLDDFTYLVILLRKGDLPTKTDLIERNIHEKTTGTEVLRRLLAHGLIEQFDDPNDRRSKRLKLTDRGRAVMLDLMPRMSQVATLVGGNLTDTEKTQLVYLLTKLHQFHNPIFLDERNEPIEKLLEHVTPKK</sequence>
<dbReference type="InterPro" id="IPR039422">
    <property type="entry name" value="MarR/SlyA-like"/>
</dbReference>
<dbReference type="Proteomes" id="UP000248790">
    <property type="component" value="Unassembled WGS sequence"/>
</dbReference>
<feature type="domain" description="HTH marR-type" evidence="1">
    <location>
        <begin position="61"/>
        <end position="192"/>
    </location>
</feature>
<name>A0A327WQI1_LARAB</name>
<dbReference type="GO" id="GO:0003677">
    <property type="term" value="F:DNA binding"/>
    <property type="evidence" value="ECO:0007669"/>
    <property type="project" value="UniProtKB-KW"/>
</dbReference>
<reference evidence="2 3" key="1">
    <citation type="submission" date="2018-06" db="EMBL/GenBank/DDBJ databases">
        <title>Genomic Encyclopedia of Archaeal and Bacterial Type Strains, Phase II (KMG-II): from individual species to whole genera.</title>
        <authorList>
            <person name="Goeker M."/>
        </authorList>
    </citation>
    <scope>NUCLEOTIDE SEQUENCE [LARGE SCALE GENOMIC DNA]</scope>
    <source>
        <strain evidence="2 3">DSM 21851</strain>
    </source>
</reference>
<comment type="caution">
    <text evidence="2">The sequence shown here is derived from an EMBL/GenBank/DDBJ whole genome shotgun (WGS) entry which is preliminary data.</text>
</comment>
<protein>
    <submittedName>
        <fullName evidence="2">DNA-binding MarR family transcriptional regulator</fullName>
    </submittedName>
</protein>
<evidence type="ECO:0000259" key="1">
    <source>
        <dbReference type="PROSITE" id="PS50995"/>
    </source>
</evidence>
<dbReference type="Gene3D" id="1.10.10.10">
    <property type="entry name" value="Winged helix-like DNA-binding domain superfamily/Winged helix DNA-binding domain"/>
    <property type="match status" value="1"/>
</dbReference>
<gene>
    <name evidence="2" type="ORF">LX87_04614</name>
</gene>
<dbReference type="SMART" id="SM00347">
    <property type="entry name" value="HTH_MARR"/>
    <property type="match status" value="1"/>
</dbReference>
<dbReference type="GO" id="GO:0003700">
    <property type="term" value="F:DNA-binding transcription factor activity"/>
    <property type="evidence" value="ECO:0007669"/>
    <property type="project" value="InterPro"/>
</dbReference>
<evidence type="ECO:0000313" key="3">
    <source>
        <dbReference type="Proteomes" id="UP000248790"/>
    </source>
</evidence>
<keyword evidence="2" id="KW-0238">DNA-binding</keyword>
<dbReference type="InterPro" id="IPR000835">
    <property type="entry name" value="HTH_MarR-typ"/>
</dbReference>
<dbReference type="RefSeq" id="WP_111630636.1">
    <property type="nucleotide sequence ID" value="NZ_QLMC01000006.1"/>
</dbReference>
<dbReference type="PANTHER" id="PTHR33164">
    <property type="entry name" value="TRANSCRIPTIONAL REGULATOR, MARR FAMILY"/>
    <property type="match status" value="1"/>
</dbReference>
<dbReference type="Pfam" id="PF13463">
    <property type="entry name" value="HTH_27"/>
    <property type="match status" value="1"/>
</dbReference>
<proteinExistence type="predicted"/>
<dbReference type="SUPFAM" id="SSF46785">
    <property type="entry name" value="Winged helix' DNA-binding domain"/>
    <property type="match status" value="1"/>
</dbReference>
<accession>A0A327WQI1</accession>